<keyword evidence="4" id="KW-0472">Membrane</keyword>
<evidence type="ECO:0000256" key="5">
    <source>
        <dbReference type="ARBA" id="ARBA00023139"/>
    </source>
</evidence>
<evidence type="ECO:0000256" key="4">
    <source>
        <dbReference type="ARBA" id="ARBA00023136"/>
    </source>
</evidence>
<keyword evidence="9" id="KW-1185">Reference proteome</keyword>
<evidence type="ECO:0000313" key="9">
    <source>
        <dbReference type="Proteomes" id="UP001319045"/>
    </source>
</evidence>
<comment type="subcellular location">
    <subcellularLocation>
        <location evidence="1">Cell outer membrane</location>
    </subcellularLocation>
</comment>
<dbReference type="EMBL" id="AP024484">
    <property type="protein sequence ID" value="BCS86156.1"/>
    <property type="molecule type" value="Genomic_DNA"/>
</dbReference>
<reference evidence="8 9" key="1">
    <citation type="journal article" date="2022" name="Int. J. Syst. Evol. Microbiol.">
        <title>Prevotella herbatica sp. nov., a plant polysaccharide-decomposing anaerobic bacterium isolated from a methanogenic reactor.</title>
        <authorList>
            <person name="Uek A."/>
            <person name="Tonouchi A."/>
            <person name="Kaku N."/>
            <person name="Ueki K."/>
        </authorList>
    </citation>
    <scope>NUCLEOTIDE SEQUENCE [LARGE SCALE GENOMIC DNA]</scope>
    <source>
        <strain evidence="8 9">WR041</strain>
    </source>
</reference>
<dbReference type="Pfam" id="PF08842">
    <property type="entry name" value="Mfa2"/>
    <property type="match status" value="1"/>
</dbReference>
<keyword evidence="3" id="KW-0732">Signal</keyword>
<evidence type="ECO:0000256" key="2">
    <source>
        <dbReference type="ARBA" id="ARBA00007248"/>
    </source>
</evidence>
<proteinExistence type="inferred from homology"/>
<protein>
    <submittedName>
        <fullName evidence="8">FimB/Mfa2 family fimbrial subunit</fullName>
    </submittedName>
</protein>
<sequence length="267" mass="29013">MSQTDSVGNALGEAVKGNMMAYLFIDGKFDRIVTSDPDGSYKISYDGRLGNASLVAIGSSNKDSAQVFTPAVGTDMNSMSVSVKRDSVTGEYLLPSSLYYGTYDISSQAAGSGAVYGNIVMKNKPARLHVVIRQLKQYFGDRDYRVELSGFRSKMTYSGKITGDSIVYSPSSSFEGSDQLVTNPINTFPTQDGEYLTVSVYGDTPESAGKSRALDKTFIWDTNRDIDGKLVTLNSGDDKVIIVDCSSRKLVLTVMPWAVYTQHVVIP</sequence>
<gene>
    <name evidence="8" type="ORF">prwr041_20490</name>
</gene>
<dbReference type="Proteomes" id="UP001319045">
    <property type="component" value="Chromosome"/>
</dbReference>
<evidence type="ECO:0000256" key="3">
    <source>
        <dbReference type="ARBA" id="ARBA00022729"/>
    </source>
</evidence>
<organism evidence="8 9">
    <name type="scientific">Prevotella herbatica</name>
    <dbReference type="NCBI Taxonomy" id="2801997"/>
    <lineage>
        <taxon>Bacteria</taxon>
        <taxon>Pseudomonadati</taxon>
        <taxon>Bacteroidota</taxon>
        <taxon>Bacteroidia</taxon>
        <taxon>Bacteroidales</taxon>
        <taxon>Prevotellaceae</taxon>
        <taxon>Prevotella</taxon>
    </lineage>
</organism>
<evidence type="ECO:0000256" key="1">
    <source>
        <dbReference type="ARBA" id="ARBA00004442"/>
    </source>
</evidence>
<evidence type="ECO:0000313" key="8">
    <source>
        <dbReference type="EMBL" id="BCS86156.1"/>
    </source>
</evidence>
<comment type="similarity">
    <text evidence="2">Belongs to the bacteroidetes fimbrillin superfamily. FimB/Mfa2 family.</text>
</comment>
<accession>A0ABN6EMY6</accession>
<keyword evidence="5" id="KW-0564">Palmitate</keyword>
<keyword evidence="6" id="KW-0998">Cell outer membrane</keyword>
<name>A0ABN6EMY6_9BACT</name>
<evidence type="ECO:0000256" key="6">
    <source>
        <dbReference type="ARBA" id="ARBA00023237"/>
    </source>
</evidence>
<keyword evidence="7" id="KW-0449">Lipoprotein</keyword>
<evidence type="ECO:0000256" key="7">
    <source>
        <dbReference type="ARBA" id="ARBA00023288"/>
    </source>
</evidence>
<dbReference type="InterPro" id="IPR014941">
    <property type="entry name" value="FimB/Mfa2/Mfa3"/>
</dbReference>